<keyword evidence="1" id="KW-1133">Transmembrane helix</keyword>
<dbReference type="AlphaFoldDB" id="A0A842INT4"/>
<keyword evidence="3" id="KW-1185">Reference proteome</keyword>
<feature type="transmembrane region" description="Helical" evidence="1">
    <location>
        <begin position="30"/>
        <end position="49"/>
    </location>
</feature>
<dbReference type="EMBL" id="JACLCP010000001">
    <property type="protein sequence ID" value="MBC2843869.1"/>
    <property type="molecule type" value="Genomic_DNA"/>
</dbReference>
<name>A0A842INT4_9FLAO</name>
<protein>
    <submittedName>
        <fullName evidence="2">Uncharacterized protein</fullName>
    </submittedName>
</protein>
<comment type="caution">
    <text evidence="2">The sequence shown here is derived from an EMBL/GenBank/DDBJ whole genome shotgun (WGS) entry which is preliminary data.</text>
</comment>
<evidence type="ECO:0000313" key="3">
    <source>
        <dbReference type="Proteomes" id="UP000533900"/>
    </source>
</evidence>
<gene>
    <name evidence="2" type="ORF">H7F21_02100</name>
</gene>
<feature type="transmembrane region" description="Helical" evidence="1">
    <location>
        <begin position="55"/>
        <end position="73"/>
    </location>
</feature>
<keyword evidence="1" id="KW-0472">Membrane</keyword>
<accession>A0A842INT4</accession>
<keyword evidence="1" id="KW-0812">Transmembrane</keyword>
<proteinExistence type="predicted"/>
<evidence type="ECO:0000313" key="2">
    <source>
        <dbReference type="EMBL" id="MBC2843869.1"/>
    </source>
</evidence>
<dbReference type="RefSeq" id="WP_185787579.1">
    <property type="nucleotide sequence ID" value="NZ_JACLCP010000001.1"/>
</dbReference>
<evidence type="ECO:0000256" key="1">
    <source>
        <dbReference type="SAM" id="Phobius"/>
    </source>
</evidence>
<reference evidence="2" key="1">
    <citation type="submission" date="2020-08" db="EMBL/GenBank/DDBJ databases">
        <title>Winogradskyella ouciana sp. nov., isolated from the hadal seawater of the Mariana Trench.</title>
        <authorList>
            <person name="He X."/>
        </authorList>
    </citation>
    <scope>NUCLEOTIDE SEQUENCE [LARGE SCALE GENOMIC DNA]</scope>
    <source>
        <strain evidence="2">KCTC 52348</strain>
    </source>
</reference>
<dbReference type="Proteomes" id="UP000533900">
    <property type="component" value="Unassembled WGS sequence"/>
</dbReference>
<organism evidence="2 3">
    <name type="scientific">Winogradskyella flava</name>
    <dbReference type="NCBI Taxonomy" id="1884876"/>
    <lineage>
        <taxon>Bacteria</taxon>
        <taxon>Pseudomonadati</taxon>
        <taxon>Bacteroidota</taxon>
        <taxon>Flavobacteriia</taxon>
        <taxon>Flavobacteriales</taxon>
        <taxon>Flavobacteriaceae</taxon>
        <taxon>Winogradskyella</taxon>
    </lineage>
</organism>
<sequence length="350" mass="40734">MSEKLPENPNTEEVDLGQLFNAIGKLFEKLFRFIGSIFKGFFSALIYIIKPLVVHFKIVAPIFVLMIILGSIYENLKEPVYYSDMVVKPHFDSKYQLSNNIDYFNSLISSGDIDELSYIFEIDTTRASNLISFDLEAGPETQNDLFVEFDEFRQSVDTSLVDELSYPEFIKNRDLLSSRVFTIKAKALKNDIFPQLQEGFRKTFENEFSRFQKSKRDTTTYIQRQALMKELSRLDSIQKTYLEVLKNESEKNKLSLGLDAVMPLQQEKTDTKEYDLFKDEQRIRRALSELDVEIAEENTYFEVLSGFDKIGSIDRGIKRRYSILFPLLAIGLFIMVFLAIKAFSFIKNYE</sequence>
<feature type="transmembrane region" description="Helical" evidence="1">
    <location>
        <begin position="323"/>
        <end position="346"/>
    </location>
</feature>